<gene>
    <name evidence="2" type="ORF">AE0388_2581</name>
</gene>
<evidence type="ECO:0000313" key="3">
    <source>
        <dbReference type="Proteomes" id="UP000031488"/>
    </source>
</evidence>
<organism evidence="2 3">
    <name type="scientific">Brevibacterium linens</name>
    <dbReference type="NCBI Taxonomy" id="1703"/>
    <lineage>
        <taxon>Bacteria</taxon>
        <taxon>Bacillati</taxon>
        <taxon>Actinomycetota</taxon>
        <taxon>Actinomycetes</taxon>
        <taxon>Micrococcales</taxon>
        <taxon>Brevibacteriaceae</taxon>
        <taxon>Brevibacterium</taxon>
    </lineage>
</organism>
<keyword evidence="3" id="KW-1185">Reference proteome</keyword>
<dbReference type="InterPro" id="IPR000182">
    <property type="entry name" value="GNAT_dom"/>
</dbReference>
<dbReference type="PROSITE" id="PS51186">
    <property type="entry name" value="GNAT"/>
    <property type="match status" value="1"/>
</dbReference>
<evidence type="ECO:0000259" key="1">
    <source>
        <dbReference type="PROSITE" id="PS51186"/>
    </source>
</evidence>
<dbReference type="InterPro" id="IPR016181">
    <property type="entry name" value="Acyl_CoA_acyltransferase"/>
</dbReference>
<protein>
    <recommendedName>
        <fullName evidence="1">N-acetyltransferase domain-containing protein</fullName>
    </recommendedName>
</protein>
<dbReference type="Pfam" id="PF13312">
    <property type="entry name" value="DUF4081"/>
    <property type="match status" value="1"/>
</dbReference>
<dbReference type="STRING" id="1703.BLSMQ_2552"/>
<dbReference type="Proteomes" id="UP000031488">
    <property type="component" value="Unassembled WGS sequence"/>
</dbReference>
<dbReference type="OrthoDB" id="5241264at2"/>
<reference evidence="2 3" key="1">
    <citation type="submission" date="2014-11" db="EMBL/GenBank/DDBJ databases">
        <title>Draft Genome Sequence of Brevibacterium linens AE038-8.</title>
        <authorList>
            <person name="Maizel D."/>
            <person name="Utturkar S.M."/>
            <person name="Brown S.D."/>
            <person name="Ferrero M."/>
            <person name="Rosen B.P."/>
        </authorList>
    </citation>
    <scope>NUCLEOTIDE SEQUENCE [LARGE SCALE GENOMIC DNA]</scope>
    <source>
        <strain evidence="2 3">AE038-8</strain>
    </source>
</reference>
<comment type="caution">
    <text evidence="2">The sequence shown here is derived from an EMBL/GenBank/DDBJ whole genome shotgun (WGS) entry which is preliminary data.</text>
</comment>
<evidence type="ECO:0000313" key="2">
    <source>
        <dbReference type="EMBL" id="KHS52031.1"/>
    </source>
</evidence>
<dbReference type="EMBL" id="JTJZ01000020">
    <property type="protein sequence ID" value="KHS52031.1"/>
    <property type="molecule type" value="Genomic_DNA"/>
</dbReference>
<dbReference type="AlphaFoldDB" id="A0A0B9A951"/>
<dbReference type="GO" id="GO:0016747">
    <property type="term" value="F:acyltransferase activity, transferring groups other than amino-acyl groups"/>
    <property type="evidence" value="ECO:0007669"/>
    <property type="project" value="InterPro"/>
</dbReference>
<accession>A0A0B9A951</accession>
<dbReference type="SUPFAM" id="SSF55729">
    <property type="entry name" value="Acyl-CoA N-acyltransferases (Nat)"/>
    <property type="match status" value="1"/>
</dbReference>
<sequence length="293" mass="32162">MALRIARLEHQHTRWLTDLLARNPCENVYLISLLEVTGTARLGSPAGTLYGIFDGDRPVAAYWVGGNIIPVAATPGTNEVLARKLNADGRVSCSLIGSRSVILDLQQRLNWGQPRGVRERQPLLAMSSDPLVTPDEHVHRVTLDELGAVFPASVDMFTKEVGFSPIEDGTAGYLSRVRGIIRGKNCYARISSTLPQGGPVPRWPATEQDEQVLFKADIGIRARRIVQVQGVWVHPEVRNQGLGAAGMAAVVQRTRDKGHSTVSLYANDYNETALRMYARVGFEQVGTFATVMY</sequence>
<dbReference type="InterPro" id="IPR025289">
    <property type="entry name" value="DUF4081"/>
</dbReference>
<dbReference type="RefSeq" id="WP_039210941.1">
    <property type="nucleotide sequence ID" value="NZ_CP186330.1"/>
</dbReference>
<proteinExistence type="predicted"/>
<dbReference type="Gene3D" id="3.40.630.30">
    <property type="match status" value="1"/>
</dbReference>
<dbReference type="CDD" id="cd04301">
    <property type="entry name" value="NAT_SF"/>
    <property type="match status" value="1"/>
</dbReference>
<feature type="domain" description="N-acetyltransferase" evidence="1">
    <location>
        <begin position="164"/>
        <end position="293"/>
    </location>
</feature>
<dbReference type="PATRIC" id="fig|1703.6.peg.2486"/>
<dbReference type="Pfam" id="PF00583">
    <property type="entry name" value="Acetyltransf_1"/>
    <property type="match status" value="1"/>
</dbReference>
<dbReference type="PANTHER" id="PTHR43072">
    <property type="entry name" value="N-ACETYLTRANSFERASE"/>
    <property type="match status" value="1"/>
</dbReference>
<dbReference type="PANTHER" id="PTHR43072:SF54">
    <property type="entry name" value="GCN5-RELATED N-ACETYLTRANSFERASE"/>
    <property type="match status" value="1"/>
</dbReference>
<name>A0A0B9A951_BRELN</name>